<keyword evidence="1" id="KW-0732">Signal</keyword>
<gene>
    <name evidence="2" type="primary">orf219</name>
</gene>
<dbReference type="RefSeq" id="YP_009511032.1">
    <property type="nucleotide sequence ID" value="NC_039142.1"/>
</dbReference>
<evidence type="ECO:0000313" key="2">
    <source>
        <dbReference type="EMBL" id="AXI96705.1"/>
    </source>
</evidence>
<keyword evidence="2" id="KW-0150">Chloroplast</keyword>
<dbReference type="AlphaFoldDB" id="A0A345U8B9"/>
<evidence type="ECO:0008006" key="3">
    <source>
        <dbReference type="Google" id="ProtNLM"/>
    </source>
</evidence>
<dbReference type="Gene3D" id="3.10.20.310">
    <property type="entry name" value="membrane protein fhac"/>
    <property type="match status" value="1"/>
</dbReference>
<geneLocation type="chloroplast" evidence="2"/>
<evidence type="ECO:0000256" key="1">
    <source>
        <dbReference type="SAM" id="SignalP"/>
    </source>
</evidence>
<keyword evidence="2" id="KW-0934">Plastid</keyword>
<proteinExistence type="predicted"/>
<accession>A0A345U8B9</accession>
<dbReference type="EMBL" id="MH396012">
    <property type="protein sequence ID" value="AXI96705.1"/>
    <property type="molecule type" value="Genomic_DNA"/>
</dbReference>
<reference evidence="2" key="1">
    <citation type="submission" date="2018-05" db="EMBL/GenBank/DDBJ databases">
        <title>Organellar genomes of Gracilariaceae.</title>
        <authorList>
            <person name="Iha C."/>
            <person name="Oliveira M.C."/>
        </authorList>
    </citation>
    <scope>NUCLEOTIDE SEQUENCE</scope>
</reference>
<protein>
    <recommendedName>
        <fullName evidence="3">POTRA domain-containing protein</fullName>
    </recommendedName>
</protein>
<organism evidence="2">
    <name type="scientific">Hydropuntia rangiferina</name>
    <dbReference type="NCBI Taxonomy" id="338881"/>
    <lineage>
        <taxon>Eukaryota</taxon>
        <taxon>Rhodophyta</taxon>
        <taxon>Florideophyceae</taxon>
        <taxon>Rhodymeniophycidae</taxon>
        <taxon>Gracilariales</taxon>
        <taxon>Gracilariaceae</taxon>
        <taxon>Hydropuntia</taxon>
    </lineage>
</organism>
<name>A0A345U8B9_9FLOR</name>
<feature type="chain" id="PRO_5016815443" description="POTRA domain-containing protein" evidence="1">
    <location>
        <begin position="19"/>
        <end position="219"/>
    </location>
</feature>
<feature type="signal peptide" evidence="1">
    <location>
        <begin position="1"/>
        <end position="18"/>
    </location>
</feature>
<sequence>MIFMFYSIFITIFSLSNKSTEMFYPNSCAIVHRLYSKKIPKLNKIHKTQAKINKCNKYLLKTINIINKNQYNKTYNLHFNNIFLIKYINTFKKSGYVSSINKYTILNPKYKQKIFDININPIISKINITTYKKLIIHPQYLQMLLNLQLGKPKNYLLINSIIKCIQSWYLKRGYKWSNINIDNLSQINELNLTINEGKIHKVYVKHKSHQIKKKVNFMN</sequence>
<dbReference type="GeneID" id="37623484"/>